<keyword evidence="3" id="KW-1185">Reference proteome</keyword>
<proteinExistence type="predicted"/>
<evidence type="ECO:0000313" key="2">
    <source>
        <dbReference type="EMBL" id="MCP2311132.1"/>
    </source>
</evidence>
<organism evidence="2 3">
    <name type="scientific">Kitasatospora paracochleata</name>
    <dbReference type="NCBI Taxonomy" id="58354"/>
    <lineage>
        <taxon>Bacteria</taxon>
        <taxon>Bacillati</taxon>
        <taxon>Actinomycetota</taxon>
        <taxon>Actinomycetes</taxon>
        <taxon>Kitasatosporales</taxon>
        <taxon>Streptomycetaceae</taxon>
        <taxon>Kitasatospora</taxon>
    </lineage>
</organism>
<sequence>MPADRRTTTRTTTRTAALAFLALPAGPVATGLALTGRPERAARLWGGRAWTGPRALARVVLGLPLDVPAFLLLGFALVNSVRNVGYPLWYAGTDYHDAWGGPTMAGIWAVHAGGWALCLYVLLRWPVAWLAAAQRALGARLALPTTHTTPATQARQR</sequence>
<keyword evidence="1" id="KW-1133">Transmembrane helix</keyword>
<reference evidence="2 3" key="1">
    <citation type="submission" date="2022-06" db="EMBL/GenBank/DDBJ databases">
        <title>Sequencing the genomes of 1000 actinobacteria strains.</title>
        <authorList>
            <person name="Klenk H.-P."/>
        </authorList>
    </citation>
    <scope>NUCLEOTIDE SEQUENCE [LARGE SCALE GENOMIC DNA]</scope>
    <source>
        <strain evidence="2 3">DSM 41656</strain>
    </source>
</reference>
<feature type="transmembrane region" description="Helical" evidence="1">
    <location>
        <begin position="98"/>
        <end position="123"/>
    </location>
</feature>
<evidence type="ECO:0000256" key="1">
    <source>
        <dbReference type="SAM" id="Phobius"/>
    </source>
</evidence>
<keyword evidence="1" id="KW-0812">Transmembrane</keyword>
<dbReference type="Proteomes" id="UP001206483">
    <property type="component" value="Unassembled WGS sequence"/>
</dbReference>
<feature type="transmembrane region" description="Helical" evidence="1">
    <location>
        <begin position="55"/>
        <end position="78"/>
    </location>
</feature>
<comment type="caution">
    <text evidence="2">The sequence shown here is derived from an EMBL/GenBank/DDBJ whole genome shotgun (WGS) entry which is preliminary data.</text>
</comment>
<accession>A0ABT1J135</accession>
<dbReference type="EMBL" id="JAMZDX010000004">
    <property type="protein sequence ID" value="MCP2311132.1"/>
    <property type="molecule type" value="Genomic_DNA"/>
</dbReference>
<keyword evidence="1" id="KW-0472">Membrane</keyword>
<dbReference type="RefSeq" id="WP_253799770.1">
    <property type="nucleotide sequence ID" value="NZ_BAAAUB010000023.1"/>
</dbReference>
<name>A0ABT1J135_9ACTN</name>
<evidence type="ECO:0000313" key="3">
    <source>
        <dbReference type="Proteomes" id="UP001206483"/>
    </source>
</evidence>
<protein>
    <submittedName>
        <fullName evidence="2">Uncharacterized protein</fullName>
    </submittedName>
</protein>
<gene>
    <name evidence="2" type="ORF">FHR36_004295</name>
</gene>